<feature type="domain" description="RNA-binding S4" evidence="2">
    <location>
        <begin position="115"/>
        <end position="171"/>
    </location>
</feature>
<dbReference type="SMART" id="SM00363">
    <property type="entry name" value="S4"/>
    <property type="match status" value="1"/>
</dbReference>
<dbReference type="CDD" id="cd00165">
    <property type="entry name" value="S4"/>
    <property type="match status" value="1"/>
</dbReference>
<dbReference type="EMBL" id="MW438350">
    <property type="protein sequence ID" value="QQW50399.1"/>
    <property type="molecule type" value="Genomic_DNA"/>
</dbReference>
<dbReference type="Gene3D" id="1.10.1050.10">
    <property type="entry name" value="Ribosomal Protein S4 Delta 41, Chain A, domain 1"/>
    <property type="match status" value="1"/>
</dbReference>
<evidence type="ECO:0000313" key="3">
    <source>
        <dbReference type="EMBL" id="QQW50399.1"/>
    </source>
</evidence>
<dbReference type="InterPro" id="IPR036986">
    <property type="entry name" value="S4_RNA-bd_sf"/>
</dbReference>
<gene>
    <name evidence="3" type="primary">rps4</name>
</gene>
<dbReference type="RefSeq" id="YP_010152751.1">
    <property type="nucleotide sequence ID" value="NC_057169.1"/>
</dbReference>
<keyword evidence="3" id="KW-0689">Ribosomal protein</keyword>
<dbReference type="PROSITE" id="PS50889">
    <property type="entry name" value="S4"/>
    <property type="match status" value="1"/>
</dbReference>
<evidence type="ECO:0000259" key="2">
    <source>
        <dbReference type="SMART" id="SM00363"/>
    </source>
</evidence>
<dbReference type="GO" id="GO:0003723">
    <property type="term" value="F:RNA binding"/>
    <property type="evidence" value="ECO:0007669"/>
    <property type="project" value="UniProtKB-KW"/>
</dbReference>
<proteinExistence type="predicted"/>
<dbReference type="GO" id="GO:0005840">
    <property type="term" value="C:ribosome"/>
    <property type="evidence" value="ECO:0007669"/>
    <property type="project" value="UniProtKB-KW"/>
</dbReference>
<reference evidence="3" key="1">
    <citation type="journal article" date="2021" name="Genome Biol. Evol.">
        <title>Mitochondrial genome evolution in pelagophyte algae.</title>
        <authorList>
            <person name="Sibbald S.J."/>
            <person name="Lawton M."/>
            <person name="Archibald J.M."/>
        </authorList>
    </citation>
    <scope>NUCLEOTIDE SEQUENCE</scope>
    <source>
        <strain evidence="3">CCMP1510</strain>
    </source>
</reference>
<protein>
    <submittedName>
        <fullName evidence="3">Ribosomal protein S4</fullName>
    </submittedName>
</protein>
<sequence length="222" mass="26639">MKKRLSYKPRLKKSFFQKELNAFVSKDFSKLKKIKWRFFAKKPIFFETFFRNDVTFISKNLFDIKKGFLKGLQNNQKFLSTFACLSRKNLRQLNSKSLKKYSGFEKNNFYASLNCRLDVLLFALNFTKTIFQSKWVISKGFVFVNQRKIVSNSFVLKHGDLIELKLPRNLQERFFSIQTFNLSENCFEICYESLSCIFLNVSQNSLFNYRTFFDLDEFRHFN</sequence>
<organism evidence="3">
    <name type="scientific">Aureoumbra lagunensis</name>
    <dbReference type="NCBI Taxonomy" id="44058"/>
    <lineage>
        <taxon>Eukaryota</taxon>
        <taxon>Sar</taxon>
        <taxon>Stramenopiles</taxon>
        <taxon>Ochrophyta</taxon>
        <taxon>Pelagophyceae</taxon>
        <taxon>Pelagomonadales</taxon>
        <taxon>Aureoumbra</taxon>
    </lineage>
</organism>
<geneLocation type="mitochondrion" evidence="3"/>
<dbReference type="GeneID" id="67154300"/>
<keyword evidence="3" id="KW-0496">Mitochondrion</keyword>
<keyword evidence="3" id="KW-0687">Ribonucleoprotein</keyword>
<dbReference type="SUPFAM" id="SSF55174">
    <property type="entry name" value="Alpha-L RNA-binding motif"/>
    <property type="match status" value="1"/>
</dbReference>
<dbReference type="InterPro" id="IPR002942">
    <property type="entry name" value="S4_RNA-bd"/>
</dbReference>
<name>A0A7U0KST8_9STRA</name>
<accession>A0A7U0KST8</accession>
<dbReference type="AlphaFoldDB" id="A0A7U0KST8"/>
<dbReference type="Gene3D" id="3.10.290.10">
    <property type="entry name" value="RNA-binding S4 domain"/>
    <property type="match status" value="1"/>
</dbReference>
<keyword evidence="1" id="KW-0694">RNA-binding</keyword>
<dbReference type="Pfam" id="PF01479">
    <property type="entry name" value="S4"/>
    <property type="match status" value="1"/>
</dbReference>
<evidence type="ECO:0000256" key="1">
    <source>
        <dbReference type="PROSITE-ProRule" id="PRU00182"/>
    </source>
</evidence>